<proteinExistence type="predicted"/>
<evidence type="ECO:0000256" key="1">
    <source>
        <dbReference type="SAM" id="MobiDB-lite"/>
    </source>
</evidence>
<reference evidence="2" key="1">
    <citation type="submission" date="2021-01" db="EMBL/GenBank/DDBJ databases">
        <title>Phytophthora aleatoria, a newly-described species from Pinus radiata is distinct from Phytophthora cactorum isolates based on comparative genomics.</title>
        <authorList>
            <person name="Mcdougal R."/>
            <person name="Panda P."/>
            <person name="Williams N."/>
            <person name="Studholme D.J."/>
        </authorList>
    </citation>
    <scope>NUCLEOTIDE SEQUENCE</scope>
    <source>
        <strain evidence="2">NZFS 4037</strain>
    </source>
</reference>
<dbReference type="EMBL" id="JAENGY010001268">
    <property type="protein sequence ID" value="KAG6950740.1"/>
    <property type="molecule type" value="Genomic_DNA"/>
</dbReference>
<protein>
    <submittedName>
        <fullName evidence="2">Uncharacterized protein</fullName>
    </submittedName>
</protein>
<evidence type="ECO:0000313" key="3">
    <source>
        <dbReference type="Proteomes" id="UP000709295"/>
    </source>
</evidence>
<feature type="region of interest" description="Disordered" evidence="1">
    <location>
        <begin position="1"/>
        <end position="35"/>
    </location>
</feature>
<feature type="non-terminal residue" evidence="2">
    <location>
        <position position="1"/>
    </location>
</feature>
<organism evidence="2 3">
    <name type="scientific">Phytophthora aleatoria</name>
    <dbReference type="NCBI Taxonomy" id="2496075"/>
    <lineage>
        <taxon>Eukaryota</taxon>
        <taxon>Sar</taxon>
        <taxon>Stramenopiles</taxon>
        <taxon>Oomycota</taxon>
        <taxon>Peronosporomycetes</taxon>
        <taxon>Peronosporales</taxon>
        <taxon>Peronosporaceae</taxon>
        <taxon>Phytophthora</taxon>
    </lineage>
</organism>
<feature type="compositionally biased region" description="Low complexity" evidence="1">
    <location>
        <begin position="21"/>
        <end position="35"/>
    </location>
</feature>
<comment type="caution">
    <text evidence="2">The sequence shown here is derived from an EMBL/GenBank/DDBJ whole genome shotgun (WGS) entry which is preliminary data.</text>
</comment>
<dbReference type="Proteomes" id="UP000709295">
    <property type="component" value="Unassembled WGS sequence"/>
</dbReference>
<sequence length="88" mass="9675">ARPIPGDQTPTWTSRHGDRQSVASGSRGASAAPARLQIPDGLLMLRAGRAIRSQVYTSEQCREDVRKLLREHSIDQKTLQAEVNPLAE</sequence>
<dbReference type="AlphaFoldDB" id="A0A8J5M0R2"/>
<evidence type="ECO:0000313" key="2">
    <source>
        <dbReference type="EMBL" id="KAG6950740.1"/>
    </source>
</evidence>
<gene>
    <name evidence="2" type="ORF">JG688_00014022</name>
</gene>
<accession>A0A8J5M0R2</accession>
<name>A0A8J5M0R2_9STRA</name>
<keyword evidence="3" id="KW-1185">Reference proteome</keyword>